<feature type="compositionally biased region" description="Polar residues" evidence="1">
    <location>
        <begin position="95"/>
        <end position="105"/>
    </location>
</feature>
<evidence type="ECO:0000313" key="3">
    <source>
        <dbReference type="Proteomes" id="UP000266841"/>
    </source>
</evidence>
<evidence type="ECO:0000313" key="2">
    <source>
        <dbReference type="EMBL" id="EJK62021.1"/>
    </source>
</evidence>
<gene>
    <name evidence="2" type="ORF">THAOC_17386</name>
</gene>
<feature type="compositionally biased region" description="Pro residues" evidence="1">
    <location>
        <begin position="16"/>
        <end position="27"/>
    </location>
</feature>
<evidence type="ECO:0000256" key="1">
    <source>
        <dbReference type="SAM" id="MobiDB-lite"/>
    </source>
</evidence>
<feature type="region of interest" description="Disordered" evidence="1">
    <location>
        <begin position="10"/>
        <end position="29"/>
    </location>
</feature>
<keyword evidence="3" id="KW-1185">Reference proteome</keyword>
<dbReference type="AlphaFoldDB" id="K0SM61"/>
<dbReference type="EMBL" id="AGNL01019183">
    <property type="protein sequence ID" value="EJK62021.1"/>
    <property type="molecule type" value="Genomic_DNA"/>
</dbReference>
<organism evidence="2 3">
    <name type="scientific">Thalassiosira oceanica</name>
    <name type="common">Marine diatom</name>
    <dbReference type="NCBI Taxonomy" id="159749"/>
    <lineage>
        <taxon>Eukaryota</taxon>
        <taxon>Sar</taxon>
        <taxon>Stramenopiles</taxon>
        <taxon>Ochrophyta</taxon>
        <taxon>Bacillariophyta</taxon>
        <taxon>Coscinodiscophyceae</taxon>
        <taxon>Thalassiosirophycidae</taxon>
        <taxon>Thalassiosirales</taxon>
        <taxon>Thalassiosiraceae</taxon>
        <taxon>Thalassiosira</taxon>
    </lineage>
</organism>
<sequence length="347" mass="37974">MRVAHVVRSLANRVSPSPPPHVSPRPLPLSKSSLRYAFPAASDLWGEHSYSNPPSTEHSPLMLPFAIAGMSLLVSSSAARVSCQPDSLPPDAKSPSKSGHSSTLRQFLDNRPQLPRSDVSPSRNLSHAVMASGLIPRDSQCLPASPYPTQSNRKRKLSYLTTMDNLCNVIESQKHWGNRRRANAEEKVDGRWNTAGSGASTMASDLLCVGCAHNKKHGVALNDWSDCETKRLEMNHEAKMAISRAIEDDEGMADRSHPGCYRHILTSRRRRSKCSGVAMIRSDVAVIRSDRCDVPGGISLGVEHENDAAVAHLRPGYRSRSTPGPIAVKIDDDEDVEVDDDVTPLFY</sequence>
<feature type="region of interest" description="Disordered" evidence="1">
    <location>
        <begin position="82"/>
        <end position="123"/>
    </location>
</feature>
<accession>K0SM61</accession>
<reference evidence="2 3" key="1">
    <citation type="journal article" date="2012" name="Genome Biol.">
        <title>Genome and low-iron response of an oceanic diatom adapted to chronic iron limitation.</title>
        <authorList>
            <person name="Lommer M."/>
            <person name="Specht M."/>
            <person name="Roy A.S."/>
            <person name="Kraemer L."/>
            <person name="Andreson R."/>
            <person name="Gutowska M.A."/>
            <person name="Wolf J."/>
            <person name="Bergner S.V."/>
            <person name="Schilhabel M.B."/>
            <person name="Klostermeier U.C."/>
            <person name="Beiko R.G."/>
            <person name="Rosenstiel P."/>
            <person name="Hippler M."/>
            <person name="Laroche J."/>
        </authorList>
    </citation>
    <scope>NUCLEOTIDE SEQUENCE [LARGE SCALE GENOMIC DNA]</scope>
    <source>
        <strain evidence="2 3">CCMP1005</strain>
    </source>
</reference>
<comment type="caution">
    <text evidence="2">The sequence shown here is derived from an EMBL/GenBank/DDBJ whole genome shotgun (WGS) entry which is preliminary data.</text>
</comment>
<protein>
    <submittedName>
        <fullName evidence="2">Uncharacterized protein</fullName>
    </submittedName>
</protein>
<dbReference type="Proteomes" id="UP000266841">
    <property type="component" value="Unassembled WGS sequence"/>
</dbReference>
<name>K0SM61_THAOC</name>
<proteinExistence type="predicted"/>